<evidence type="ECO:0008006" key="8">
    <source>
        <dbReference type="Google" id="ProtNLM"/>
    </source>
</evidence>
<dbReference type="PANTHER" id="PTHR23023">
    <property type="entry name" value="DIMETHYLANILINE MONOOXYGENASE"/>
    <property type="match status" value="1"/>
</dbReference>
<evidence type="ECO:0000256" key="3">
    <source>
        <dbReference type="ARBA" id="ARBA00022827"/>
    </source>
</evidence>
<reference evidence="6" key="1">
    <citation type="submission" date="2023-07" db="EMBL/GenBank/DDBJ databases">
        <authorList>
            <consortium name="AG Swart"/>
            <person name="Singh M."/>
            <person name="Singh A."/>
            <person name="Seah K."/>
            <person name="Emmerich C."/>
        </authorList>
    </citation>
    <scope>NUCLEOTIDE SEQUENCE</scope>
    <source>
        <strain evidence="6">DP1</strain>
    </source>
</reference>
<sequence>MTWKDHYHHEDTPYIMPSETFLEYMREYVNKFELAQYIEFNRTVTSLRRVEEVEETNHKFKIEHVHTNIKEDSEVSEEYFDYIIVCNGHYSTPKIPDFKGKDKFKGFQMHMHSLRRIEPEDFDDRNVLIVGSCLSANDLLINIFFIENTKNLVHPRKIFITSRSTTLLEKSEDYKDIQDQNLLEIKSGNITEIKKDSVVFGDDSEEQIDTIIYATGYKYSFPFIDPDQKIVEFDSKRTNGCYFGPLYKKMFCINEPNLFFIGLVQYLPLMHSTFERQILLAKEVIQGKITLPSKQEMLDDFTLEVRNHEQTDKDMSYFYKFDPEGYSFTDYNKDLEKLTSMEVDTTNYSALMPAFDAKSVVMKTGNELQVKSFDYSPYLGGIDFKPTSSKF</sequence>
<dbReference type="Gene3D" id="3.50.50.60">
    <property type="entry name" value="FAD/NAD(P)-binding domain"/>
    <property type="match status" value="2"/>
</dbReference>
<evidence type="ECO:0000256" key="2">
    <source>
        <dbReference type="ARBA" id="ARBA00022630"/>
    </source>
</evidence>
<accession>A0AAD1UGS8</accession>
<dbReference type="PRINTS" id="PR00370">
    <property type="entry name" value="FMOXYGENASE"/>
</dbReference>
<keyword evidence="5" id="KW-0560">Oxidoreductase</keyword>
<keyword evidence="2" id="KW-0285">Flavoprotein</keyword>
<keyword evidence="7" id="KW-1185">Reference proteome</keyword>
<comment type="similarity">
    <text evidence="1">Belongs to the FMO family.</text>
</comment>
<gene>
    <name evidence="6" type="ORF">ECRASSUSDP1_LOCUS8254</name>
</gene>
<dbReference type="EMBL" id="CAMPGE010008067">
    <property type="protein sequence ID" value="CAI2366978.1"/>
    <property type="molecule type" value="Genomic_DNA"/>
</dbReference>
<comment type="caution">
    <text evidence="6">The sequence shown here is derived from an EMBL/GenBank/DDBJ whole genome shotgun (WGS) entry which is preliminary data.</text>
</comment>
<dbReference type="AlphaFoldDB" id="A0AAD1UGS8"/>
<dbReference type="InterPro" id="IPR050346">
    <property type="entry name" value="FMO-like"/>
</dbReference>
<dbReference type="InterPro" id="IPR020946">
    <property type="entry name" value="Flavin_mOase-like"/>
</dbReference>
<evidence type="ECO:0000256" key="1">
    <source>
        <dbReference type="ARBA" id="ARBA00009183"/>
    </source>
</evidence>
<dbReference type="GO" id="GO:0050660">
    <property type="term" value="F:flavin adenine dinucleotide binding"/>
    <property type="evidence" value="ECO:0007669"/>
    <property type="project" value="InterPro"/>
</dbReference>
<dbReference type="Pfam" id="PF00743">
    <property type="entry name" value="FMO-like"/>
    <property type="match status" value="2"/>
</dbReference>
<keyword evidence="4" id="KW-0521">NADP</keyword>
<protein>
    <recommendedName>
        <fullName evidence="8">Flavin-containing monooxygenase</fullName>
    </recommendedName>
</protein>
<dbReference type="InterPro" id="IPR000960">
    <property type="entry name" value="Flavin_mOase"/>
</dbReference>
<dbReference type="GO" id="GO:0050661">
    <property type="term" value="F:NADP binding"/>
    <property type="evidence" value="ECO:0007669"/>
    <property type="project" value="InterPro"/>
</dbReference>
<evidence type="ECO:0000256" key="5">
    <source>
        <dbReference type="ARBA" id="ARBA00023002"/>
    </source>
</evidence>
<evidence type="ECO:0000313" key="7">
    <source>
        <dbReference type="Proteomes" id="UP001295684"/>
    </source>
</evidence>
<evidence type="ECO:0000313" key="6">
    <source>
        <dbReference type="EMBL" id="CAI2366978.1"/>
    </source>
</evidence>
<dbReference type="Proteomes" id="UP001295684">
    <property type="component" value="Unassembled WGS sequence"/>
</dbReference>
<dbReference type="GO" id="GO:0004499">
    <property type="term" value="F:N,N-dimethylaniline monooxygenase activity"/>
    <property type="evidence" value="ECO:0007669"/>
    <property type="project" value="InterPro"/>
</dbReference>
<dbReference type="SUPFAM" id="SSF51905">
    <property type="entry name" value="FAD/NAD(P)-binding domain"/>
    <property type="match status" value="2"/>
</dbReference>
<proteinExistence type="inferred from homology"/>
<organism evidence="6 7">
    <name type="scientific">Euplotes crassus</name>
    <dbReference type="NCBI Taxonomy" id="5936"/>
    <lineage>
        <taxon>Eukaryota</taxon>
        <taxon>Sar</taxon>
        <taxon>Alveolata</taxon>
        <taxon>Ciliophora</taxon>
        <taxon>Intramacronucleata</taxon>
        <taxon>Spirotrichea</taxon>
        <taxon>Hypotrichia</taxon>
        <taxon>Euplotida</taxon>
        <taxon>Euplotidae</taxon>
        <taxon>Moneuplotes</taxon>
    </lineage>
</organism>
<keyword evidence="3" id="KW-0274">FAD</keyword>
<name>A0AAD1UGS8_EUPCR</name>
<evidence type="ECO:0000256" key="4">
    <source>
        <dbReference type="ARBA" id="ARBA00022857"/>
    </source>
</evidence>
<dbReference type="InterPro" id="IPR036188">
    <property type="entry name" value="FAD/NAD-bd_sf"/>
</dbReference>